<comment type="function">
    <text evidence="8">Involved in the coupling of aromatic side chains of the heptapeptide of vancomycin.</text>
</comment>
<accession>A0A9X2N8S7</accession>
<name>A0A9X2N8S7_9PSEU</name>
<dbReference type="RefSeq" id="WP_257919626.1">
    <property type="nucleotide sequence ID" value="NZ_JAMXQV010000003.1"/>
</dbReference>
<reference evidence="10" key="1">
    <citation type="submission" date="2022-06" db="EMBL/GenBank/DDBJ databases">
        <title>Amycolatopsis iheyaensis sp. nov., a new species of the genus Amycolatopsis isolated from soil in Iheya island, Japan.</title>
        <authorList>
            <person name="Ngamcharungchit C."/>
            <person name="Kanto H."/>
            <person name="Take A."/>
            <person name="Intra B."/>
            <person name="Matsumoto A."/>
            <person name="Panbangred W."/>
            <person name="Inahashi Y."/>
        </authorList>
    </citation>
    <scope>NUCLEOTIDE SEQUENCE</scope>
    <source>
        <strain evidence="10">OK19-0408</strain>
    </source>
</reference>
<dbReference type="InterPro" id="IPR036396">
    <property type="entry name" value="Cyt_P450_sf"/>
</dbReference>
<dbReference type="AlphaFoldDB" id="A0A9X2N8S7"/>
<proteinExistence type="inferred from homology"/>
<evidence type="ECO:0000256" key="6">
    <source>
        <dbReference type="ARBA" id="ARBA00023004"/>
    </source>
</evidence>
<dbReference type="Pfam" id="PF00067">
    <property type="entry name" value="p450"/>
    <property type="match status" value="1"/>
</dbReference>
<evidence type="ECO:0000256" key="1">
    <source>
        <dbReference type="ARBA" id="ARBA00004660"/>
    </source>
</evidence>
<dbReference type="PRINTS" id="PR00359">
    <property type="entry name" value="BP450"/>
</dbReference>
<gene>
    <name evidence="10" type="ORF">M8542_09295</name>
</gene>
<evidence type="ECO:0000256" key="7">
    <source>
        <dbReference type="ARBA" id="ARBA00023033"/>
    </source>
</evidence>
<evidence type="ECO:0000256" key="8">
    <source>
        <dbReference type="ARBA" id="ARBA00055433"/>
    </source>
</evidence>
<keyword evidence="5 9" id="KW-0560">Oxidoreductase</keyword>
<evidence type="ECO:0000313" key="10">
    <source>
        <dbReference type="EMBL" id="MCR6483013.1"/>
    </source>
</evidence>
<dbReference type="SUPFAM" id="SSF48264">
    <property type="entry name" value="Cytochrome P450"/>
    <property type="match status" value="1"/>
</dbReference>
<organism evidence="10 11">
    <name type="scientific">Amycolatopsis iheyensis</name>
    <dbReference type="NCBI Taxonomy" id="2945988"/>
    <lineage>
        <taxon>Bacteria</taxon>
        <taxon>Bacillati</taxon>
        <taxon>Actinomycetota</taxon>
        <taxon>Actinomycetes</taxon>
        <taxon>Pseudonocardiales</taxon>
        <taxon>Pseudonocardiaceae</taxon>
        <taxon>Amycolatopsis</taxon>
    </lineage>
</organism>
<keyword evidence="11" id="KW-1185">Reference proteome</keyword>
<evidence type="ECO:0000256" key="4">
    <source>
        <dbReference type="ARBA" id="ARBA00022723"/>
    </source>
</evidence>
<dbReference type="CDD" id="cd20625">
    <property type="entry name" value="CYP164-like"/>
    <property type="match status" value="1"/>
</dbReference>
<sequence>MSTATAGLYDLFLPRWAGDPYALYRRLGESGPVYRDDWLRSWVVLGHREIVALSRDERLSGARIADVHEKLPAAARQDMAPLAAVLSDMMLFTEPPRHTHLRRLLKPGLTPRFVHTLRPVVERLADELLDAVEPRGEMDVIADFAEPLSRGVIAALAGVPGHAGELLEDWQGLLHEYFTQSTAQYKRIEGLRAVFDEGARRRRESTAEDAFSKLLGASRETCTDDEVFANFLLLIDAGQATTTHLVGNAVLALLAHPAAAATLRATPALIPDVVPELLRYDSSVQFTSRVAVSDLDIAGQHVAAGESVTLVLGAGNRDPRAYPDPDRLDLTRRPADHLSFGHGIHYCLGAALANTEIEVALHRLLTRTTGWEAVRAGQNWLDSINFRFLAELPIRFGVAPRAPSPSIRGELP</sequence>
<dbReference type="GO" id="GO:0005506">
    <property type="term" value="F:iron ion binding"/>
    <property type="evidence" value="ECO:0007669"/>
    <property type="project" value="InterPro"/>
</dbReference>
<evidence type="ECO:0000256" key="3">
    <source>
        <dbReference type="ARBA" id="ARBA00022617"/>
    </source>
</evidence>
<dbReference type="InterPro" id="IPR002397">
    <property type="entry name" value="Cyt_P450_B"/>
</dbReference>
<dbReference type="GO" id="GO:0020037">
    <property type="term" value="F:heme binding"/>
    <property type="evidence" value="ECO:0007669"/>
    <property type="project" value="InterPro"/>
</dbReference>
<comment type="similarity">
    <text evidence="2 9">Belongs to the cytochrome P450 family.</text>
</comment>
<comment type="caution">
    <text evidence="10">The sequence shown here is derived from an EMBL/GenBank/DDBJ whole genome shotgun (WGS) entry which is preliminary data.</text>
</comment>
<dbReference type="InterPro" id="IPR001128">
    <property type="entry name" value="Cyt_P450"/>
</dbReference>
<evidence type="ECO:0000256" key="5">
    <source>
        <dbReference type="ARBA" id="ARBA00023002"/>
    </source>
</evidence>
<keyword evidence="4 9" id="KW-0479">Metal-binding</keyword>
<evidence type="ECO:0000256" key="9">
    <source>
        <dbReference type="RuleBase" id="RU000461"/>
    </source>
</evidence>
<dbReference type="Gene3D" id="1.10.630.10">
    <property type="entry name" value="Cytochrome P450"/>
    <property type="match status" value="1"/>
</dbReference>
<dbReference type="GO" id="GO:0004497">
    <property type="term" value="F:monooxygenase activity"/>
    <property type="evidence" value="ECO:0007669"/>
    <property type="project" value="UniProtKB-KW"/>
</dbReference>
<dbReference type="GO" id="GO:0016705">
    <property type="term" value="F:oxidoreductase activity, acting on paired donors, with incorporation or reduction of molecular oxygen"/>
    <property type="evidence" value="ECO:0007669"/>
    <property type="project" value="InterPro"/>
</dbReference>
<dbReference type="InterPro" id="IPR017972">
    <property type="entry name" value="Cyt_P450_CS"/>
</dbReference>
<dbReference type="EMBL" id="JAMXQV010000003">
    <property type="protein sequence ID" value="MCR6483013.1"/>
    <property type="molecule type" value="Genomic_DNA"/>
</dbReference>
<dbReference type="PANTHER" id="PTHR46696:SF1">
    <property type="entry name" value="CYTOCHROME P450 YJIB-RELATED"/>
    <property type="match status" value="1"/>
</dbReference>
<dbReference type="FunFam" id="1.10.630.10:FF:000018">
    <property type="entry name" value="Cytochrome P450 monooxygenase"/>
    <property type="match status" value="1"/>
</dbReference>
<evidence type="ECO:0000256" key="2">
    <source>
        <dbReference type="ARBA" id="ARBA00010617"/>
    </source>
</evidence>
<keyword evidence="6 9" id="KW-0408">Iron</keyword>
<protein>
    <submittedName>
        <fullName evidence="10">Cytochrome P450</fullName>
    </submittedName>
</protein>
<dbReference type="Proteomes" id="UP001144096">
    <property type="component" value="Unassembled WGS sequence"/>
</dbReference>
<evidence type="ECO:0000313" key="11">
    <source>
        <dbReference type="Proteomes" id="UP001144096"/>
    </source>
</evidence>
<comment type="pathway">
    <text evidence="1">Antibiotic biosynthesis; vancomycin biosynthesis.</text>
</comment>
<keyword evidence="7 9" id="KW-0503">Monooxygenase</keyword>
<dbReference type="PROSITE" id="PS00086">
    <property type="entry name" value="CYTOCHROME_P450"/>
    <property type="match status" value="1"/>
</dbReference>
<keyword evidence="3 9" id="KW-0349">Heme</keyword>
<dbReference type="PANTHER" id="PTHR46696">
    <property type="entry name" value="P450, PUTATIVE (EUROFUNG)-RELATED"/>
    <property type="match status" value="1"/>
</dbReference>